<name>A0A1B0CQM9_LUTLO</name>
<evidence type="ECO:0000313" key="1">
    <source>
        <dbReference type="EnsemblMetazoa" id="LLOJ007178-PA"/>
    </source>
</evidence>
<protein>
    <submittedName>
        <fullName evidence="1">Uncharacterized protein</fullName>
    </submittedName>
</protein>
<organism evidence="1 2">
    <name type="scientific">Lutzomyia longipalpis</name>
    <name type="common">Sand fly</name>
    <dbReference type="NCBI Taxonomy" id="7200"/>
    <lineage>
        <taxon>Eukaryota</taxon>
        <taxon>Metazoa</taxon>
        <taxon>Ecdysozoa</taxon>
        <taxon>Arthropoda</taxon>
        <taxon>Hexapoda</taxon>
        <taxon>Insecta</taxon>
        <taxon>Pterygota</taxon>
        <taxon>Neoptera</taxon>
        <taxon>Endopterygota</taxon>
        <taxon>Diptera</taxon>
        <taxon>Nematocera</taxon>
        <taxon>Psychodoidea</taxon>
        <taxon>Psychodidae</taxon>
        <taxon>Lutzomyia</taxon>
        <taxon>Lutzomyia</taxon>
    </lineage>
</organism>
<dbReference type="AlphaFoldDB" id="A0A1B0CQM9"/>
<keyword evidence="2" id="KW-1185">Reference proteome</keyword>
<evidence type="ECO:0000313" key="2">
    <source>
        <dbReference type="Proteomes" id="UP000092461"/>
    </source>
</evidence>
<reference evidence="1" key="1">
    <citation type="submission" date="2020-05" db="UniProtKB">
        <authorList>
            <consortium name="EnsemblMetazoa"/>
        </authorList>
    </citation>
    <scope>IDENTIFICATION</scope>
    <source>
        <strain evidence="1">Jacobina</strain>
    </source>
</reference>
<proteinExistence type="predicted"/>
<dbReference type="EnsemblMetazoa" id="LLOJ007178-RA">
    <property type="protein sequence ID" value="LLOJ007178-PA"/>
    <property type="gene ID" value="LLOJ007178"/>
</dbReference>
<dbReference type="VEuPathDB" id="VectorBase:LLOJ007178"/>
<sequence length="105" mass="12123">MAGCSVASHAKVPPYWGRRLRLKTLPKWGEKAHVNRGENDVNRRIQEALRRKDLRPEVITGASQNAPEAQIYFFSTWGNFLRALRESGCDKFYNFQGILRIFSAR</sequence>
<dbReference type="Proteomes" id="UP000092461">
    <property type="component" value="Unassembled WGS sequence"/>
</dbReference>
<accession>A0A1B0CQM9</accession>
<dbReference type="EMBL" id="AJWK01023776">
    <property type="status" value="NOT_ANNOTATED_CDS"/>
    <property type="molecule type" value="Genomic_DNA"/>
</dbReference>